<accession>A0A316YUD7</accession>
<evidence type="ECO:0000256" key="5">
    <source>
        <dbReference type="ARBA" id="ARBA00022552"/>
    </source>
</evidence>
<evidence type="ECO:0000256" key="8">
    <source>
        <dbReference type="RuleBase" id="RU363084"/>
    </source>
</evidence>
<organism evidence="10 11">
    <name type="scientific">Acaromyces ingoldii</name>
    <dbReference type="NCBI Taxonomy" id="215250"/>
    <lineage>
        <taxon>Eukaryota</taxon>
        <taxon>Fungi</taxon>
        <taxon>Dikarya</taxon>
        <taxon>Basidiomycota</taxon>
        <taxon>Ustilaginomycotina</taxon>
        <taxon>Exobasidiomycetes</taxon>
        <taxon>Exobasidiales</taxon>
        <taxon>Cryptobasidiaceae</taxon>
        <taxon>Acaromyces</taxon>
    </lineage>
</organism>
<evidence type="ECO:0000313" key="11">
    <source>
        <dbReference type="Proteomes" id="UP000245768"/>
    </source>
</evidence>
<evidence type="ECO:0000256" key="9">
    <source>
        <dbReference type="SAM" id="MobiDB-lite"/>
    </source>
</evidence>
<dbReference type="RefSeq" id="XP_025379592.1">
    <property type="nucleotide sequence ID" value="XM_025524897.1"/>
</dbReference>
<evidence type="ECO:0000256" key="4">
    <source>
        <dbReference type="ARBA" id="ARBA00022517"/>
    </source>
</evidence>
<feature type="compositionally biased region" description="Basic residues" evidence="9">
    <location>
        <begin position="99"/>
        <end position="119"/>
    </location>
</feature>
<evidence type="ECO:0000256" key="6">
    <source>
        <dbReference type="ARBA" id="ARBA00023054"/>
    </source>
</evidence>
<dbReference type="Pfam" id="PF03879">
    <property type="entry name" value="Cgr1"/>
    <property type="match status" value="1"/>
</dbReference>
<keyword evidence="7 8" id="KW-0539">Nucleus</keyword>
<comment type="similarity">
    <text evidence="3 8">Belongs to the CGR1 family.</text>
</comment>
<evidence type="ECO:0000256" key="1">
    <source>
        <dbReference type="ARBA" id="ARBA00004090"/>
    </source>
</evidence>
<dbReference type="AlphaFoldDB" id="A0A316YUD7"/>
<feature type="region of interest" description="Disordered" evidence="9">
    <location>
        <begin position="1"/>
        <end position="54"/>
    </location>
</feature>
<keyword evidence="11" id="KW-1185">Reference proteome</keyword>
<keyword evidence="6" id="KW-0175">Coiled coil</keyword>
<feature type="region of interest" description="Disordered" evidence="9">
    <location>
        <begin position="67"/>
        <end position="119"/>
    </location>
</feature>
<dbReference type="EMBL" id="KZ819635">
    <property type="protein sequence ID" value="PWN92394.1"/>
    <property type="molecule type" value="Genomic_DNA"/>
</dbReference>
<dbReference type="InterPro" id="IPR005579">
    <property type="entry name" value="Cgr1-like"/>
</dbReference>
<dbReference type="GO" id="GO:0005730">
    <property type="term" value="C:nucleolus"/>
    <property type="evidence" value="ECO:0007669"/>
    <property type="project" value="UniProtKB-SubCell"/>
</dbReference>
<protein>
    <recommendedName>
        <fullName evidence="8">rRNA-processing protein</fullName>
    </recommendedName>
</protein>
<evidence type="ECO:0000313" key="10">
    <source>
        <dbReference type="EMBL" id="PWN92394.1"/>
    </source>
</evidence>
<reference evidence="10 11" key="1">
    <citation type="journal article" date="2018" name="Mol. Biol. Evol.">
        <title>Broad Genomic Sampling Reveals a Smut Pathogenic Ancestry of the Fungal Clade Ustilaginomycotina.</title>
        <authorList>
            <person name="Kijpornyongpan T."/>
            <person name="Mondo S.J."/>
            <person name="Barry K."/>
            <person name="Sandor L."/>
            <person name="Lee J."/>
            <person name="Lipzen A."/>
            <person name="Pangilinan J."/>
            <person name="LaButti K."/>
            <person name="Hainaut M."/>
            <person name="Henrissat B."/>
            <person name="Grigoriev I.V."/>
            <person name="Spatafora J.W."/>
            <person name="Aime M.C."/>
        </authorList>
    </citation>
    <scope>NUCLEOTIDE SEQUENCE [LARGE SCALE GENOMIC DNA]</scope>
    <source>
        <strain evidence="10 11">MCA 4198</strain>
    </source>
</reference>
<gene>
    <name evidence="10" type="ORF">FA10DRAFT_300882</name>
</gene>
<dbReference type="GO" id="GO:0006364">
    <property type="term" value="P:rRNA processing"/>
    <property type="evidence" value="ECO:0007669"/>
    <property type="project" value="UniProtKB-UniRule"/>
</dbReference>
<evidence type="ECO:0000256" key="3">
    <source>
        <dbReference type="ARBA" id="ARBA00007869"/>
    </source>
</evidence>
<proteinExistence type="inferred from homology"/>
<keyword evidence="4 8" id="KW-0690">Ribosome biogenesis</keyword>
<dbReference type="GeneID" id="37046813"/>
<sequence>MTTTTTNAKITQAEAGPSSSKATSGGNGGARETNVAGVRKTPRWSDKVAARNKMASIKEREKAMRDAKLAEAQRKKDVTLERKRKKQERERLDEMAKKMSAKKLERKKRRMGLTKKVSH</sequence>
<dbReference type="OrthoDB" id="277961at2759"/>
<evidence type="ECO:0000256" key="7">
    <source>
        <dbReference type="ARBA" id="ARBA00023242"/>
    </source>
</evidence>
<comment type="function">
    <text evidence="1 8">Involved in nucleolar integrity and required for processing of the pre-rRNA for the 60S ribosome subunit.</text>
</comment>
<dbReference type="Proteomes" id="UP000245768">
    <property type="component" value="Unassembled WGS sequence"/>
</dbReference>
<dbReference type="InParanoid" id="A0A316YUD7"/>
<keyword evidence="5 8" id="KW-0698">rRNA processing</keyword>
<name>A0A316YUD7_9BASI</name>
<feature type="compositionally biased region" description="Basic and acidic residues" evidence="9">
    <location>
        <begin position="67"/>
        <end position="97"/>
    </location>
</feature>
<comment type="subcellular location">
    <subcellularLocation>
        <location evidence="2 8">Nucleus</location>
        <location evidence="2 8">Nucleolus</location>
    </subcellularLocation>
</comment>
<evidence type="ECO:0000256" key="2">
    <source>
        <dbReference type="ARBA" id="ARBA00004604"/>
    </source>
</evidence>